<dbReference type="AlphaFoldDB" id="A0A0K9NQ89"/>
<accession>A0A0K9NQ89</accession>
<organism evidence="1 2">
    <name type="scientific">Zostera marina</name>
    <name type="common">Eelgrass</name>
    <dbReference type="NCBI Taxonomy" id="29655"/>
    <lineage>
        <taxon>Eukaryota</taxon>
        <taxon>Viridiplantae</taxon>
        <taxon>Streptophyta</taxon>
        <taxon>Embryophyta</taxon>
        <taxon>Tracheophyta</taxon>
        <taxon>Spermatophyta</taxon>
        <taxon>Magnoliopsida</taxon>
        <taxon>Liliopsida</taxon>
        <taxon>Zosteraceae</taxon>
        <taxon>Zostera</taxon>
    </lineage>
</organism>
<evidence type="ECO:0000313" key="2">
    <source>
        <dbReference type="Proteomes" id="UP000036987"/>
    </source>
</evidence>
<protein>
    <submittedName>
        <fullName evidence="1">Uncharacterized protein</fullName>
    </submittedName>
</protein>
<dbReference type="OrthoDB" id="1907061at2759"/>
<keyword evidence="2" id="KW-1185">Reference proteome</keyword>
<evidence type="ECO:0000313" key="1">
    <source>
        <dbReference type="EMBL" id="KMZ58242.1"/>
    </source>
</evidence>
<proteinExistence type="predicted"/>
<dbReference type="EMBL" id="LFYR01001962">
    <property type="protein sequence ID" value="KMZ58242.1"/>
    <property type="molecule type" value="Genomic_DNA"/>
</dbReference>
<reference evidence="2" key="1">
    <citation type="journal article" date="2016" name="Nature">
        <title>The genome of the seagrass Zostera marina reveals angiosperm adaptation to the sea.</title>
        <authorList>
            <person name="Olsen J.L."/>
            <person name="Rouze P."/>
            <person name="Verhelst B."/>
            <person name="Lin Y.-C."/>
            <person name="Bayer T."/>
            <person name="Collen J."/>
            <person name="Dattolo E."/>
            <person name="De Paoli E."/>
            <person name="Dittami S."/>
            <person name="Maumus F."/>
            <person name="Michel G."/>
            <person name="Kersting A."/>
            <person name="Lauritano C."/>
            <person name="Lohaus R."/>
            <person name="Toepel M."/>
            <person name="Tonon T."/>
            <person name="Vanneste K."/>
            <person name="Amirebrahimi M."/>
            <person name="Brakel J."/>
            <person name="Bostroem C."/>
            <person name="Chovatia M."/>
            <person name="Grimwood J."/>
            <person name="Jenkins J.W."/>
            <person name="Jueterbock A."/>
            <person name="Mraz A."/>
            <person name="Stam W.T."/>
            <person name="Tice H."/>
            <person name="Bornberg-Bauer E."/>
            <person name="Green P.J."/>
            <person name="Pearson G.A."/>
            <person name="Procaccini G."/>
            <person name="Duarte C.M."/>
            <person name="Schmutz J."/>
            <person name="Reusch T.B.H."/>
            <person name="Van de Peer Y."/>
        </authorList>
    </citation>
    <scope>NUCLEOTIDE SEQUENCE [LARGE SCALE GENOMIC DNA]</scope>
    <source>
        <strain evidence="2">cv. Finnish</strain>
    </source>
</reference>
<gene>
    <name evidence="1" type="ORF">ZOSMA_78G00080</name>
</gene>
<dbReference type="PANTHER" id="PTHR47877">
    <property type="entry name" value="LATE EMBRYOGENESIS ABUNDANT DOMAIN-CONTAINING PROTEIN / LEA DOMAIN-CONTAINING PROTEIN"/>
    <property type="match status" value="1"/>
</dbReference>
<comment type="caution">
    <text evidence="1">The sequence shown here is derived from an EMBL/GenBank/DDBJ whole genome shotgun (WGS) entry which is preliminary data.</text>
</comment>
<dbReference type="Proteomes" id="UP000036987">
    <property type="component" value="Unassembled WGS sequence"/>
</dbReference>
<dbReference type="PANTHER" id="PTHR47877:SF3">
    <property type="entry name" value="LATE EMBRYOGENESIS ABUNDANT DOMAIN-CONTAINING PROTEIN _ LEA DOMAIN-CONTAINING PROTEIN"/>
    <property type="match status" value="1"/>
</dbReference>
<sequence length="112" mass="12045">MASAEENKMTLEEIGKYRATAQQKSMEAIHAVEQRYNEAKKSADDDKMIAEKTVGQSIREEEIKQIPETAGATTGVKVVLPPPKQSGNESTTGILGTVIGIAQSAKDLLTGR</sequence>
<name>A0A0K9NQ89_ZOSMR</name>